<organism evidence="2 3">
    <name type="scientific">Pelagicoccus mobilis</name>
    <dbReference type="NCBI Taxonomy" id="415221"/>
    <lineage>
        <taxon>Bacteria</taxon>
        <taxon>Pseudomonadati</taxon>
        <taxon>Verrucomicrobiota</taxon>
        <taxon>Opitutia</taxon>
        <taxon>Puniceicoccales</taxon>
        <taxon>Pelagicoccaceae</taxon>
        <taxon>Pelagicoccus</taxon>
    </lineage>
</organism>
<sequence length="399" mass="44357">MDKLTDYLKSTIDAGEVPSLYALVSKKKRPLYSFGAGKVQEGLNKPPSETTIYRGASMTKAITAVAVMQLVEAGKLSLQDPLAKIIPAFTGLEIFAVSESGEESTSPTPIAPTIHHLLTHTSGITYGWFGPEELDAKYQEKELNRLFLPTSDTLEQRIDQLATLPLKFTPGEMWDYSLSYDVLGRVIEIVSGQSLYAYFDEHILSPLGMVDTHFEVPQEKANRLTELYTFDADENLEKVPPLNRETGSGTQRDFLEFSSDYITEGNANYHSAGSGLCTTAADYFRFLQMLLNKGVFEGHRILSPDTIDLMCQNHTGDFPIYLEGHGSGYGYGFGVVTEKDEGTDPSNIGSISWGGIFNTYYWVDPKEELIGILMTQVFPFAQLPLRADFKRLVYKNING</sequence>
<dbReference type="InterPro" id="IPR012338">
    <property type="entry name" value="Beta-lactam/transpept-like"/>
</dbReference>
<keyword evidence="3" id="KW-1185">Reference proteome</keyword>
<reference evidence="2" key="1">
    <citation type="submission" date="2021-01" db="EMBL/GenBank/DDBJ databases">
        <title>Modified the classification status of verrucomicrobia.</title>
        <authorList>
            <person name="Feng X."/>
        </authorList>
    </citation>
    <scope>NUCLEOTIDE SEQUENCE</scope>
    <source>
        <strain evidence="2">KCTC 13126</strain>
    </source>
</reference>
<dbReference type="EMBL" id="JAENIL010000040">
    <property type="protein sequence ID" value="MBK1879081.1"/>
    <property type="molecule type" value="Genomic_DNA"/>
</dbReference>
<dbReference type="PANTHER" id="PTHR43283">
    <property type="entry name" value="BETA-LACTAMASE-RELATED"/>
    <property type="match status" value="1"/>
</dbReference>
<proteinExistence type="predicted"/>
<name>A0A934VMP8_9BACT</name>
<dbReference type="Proteomes" id="UP000617628">
    <property type="component" value="Unassembled WGS sequence"/>
</dbReference>
<evidence type="ECO:0000313" key="3">
    <source>
        <dbReference type="Proteomes" id="UP000617628"/>
    </source>
</evidence>
<dbReference type="Gene3D" id="3.40.710.10">
    <property type="entry name" value="DD-peptidase/beta-lactamase superfamily"/>
    <property type="match status" value="1"/>
</dbReference>
<accession>A0A934VMP8</accession>
<dbReference type="Pfam" id="PF00144">
    <property type="entry name" value="Beta-lactamase"/>
    <property type="match status" value="1"/>
</dbReference>
<dbReference type="SUPFAM" id="SSF56601">
    <property type="entry name" value="beta-lactamase/transpeptidase-like"/>
    <property type="match status" value="1"/>
</dbReference>
<dbReference type="RefSeq" id="WP_200357294.1">
    <property type="nucleotide sequence ID" value="NZ_JAENIL010000040.1"/>
</dbReference>
<feature type="domain" description="Beta-lactamase-related" evidence="1">
    <location>
        <begin position="10"/>
        <end position="388"/>
    </location>
</feature>
<dbReference type="InterPro" id="IPR001466">
    <property type="entry name" value="Beta-lactam-related"/>
</dbReference>
<evidence type="ECO:0000259" key="1">
    <source>
        <dbReference type="Pfam" id="PF00144"/>
    </source>
</evidence>
<dbReference type="AlphaFoldDB" id="A0A934VMP8"/>
<comment type="caution">
    <text evidence="2">The sequence shown here is derived from an EMBL/GenBank/DDBJ whole genome shotgun (WGS) entry which is preliminary data.</text>
</comment>
<dbReference type="PANTHER" id="PTHR43283:SF3">
    <property type="entry name" value="BETA-LACTAMASE FAMILY PROTEIN (AFU_ORTHOLOGUE AFUA_5G07500)"/>
    <property type="match status" value="1"/>
</dbReference>
<dbReference type="InterPro" id="IPR050789">
    <property type="entry name" value="Diverse_Enzym_Activities"/>
</dbReference>
<gene>
    <name evidence="2" type="ORF">JIN87_19510</name>
</gene>
<evidence type="ECO:0000313" key="2">
    <source>
        <dbReference type="EMBL" id="MBK1879081.1"/>
    </source>
</evidence>
<protein>
    <submittedName>
        <fullName evidence="2">Beta-lactamase family protein</fullName>
    </submittedName>
</protein>